<evidence type="ECO:0000313" key="2">
    <source>
        <dbReference type="EMBL" id="KAK8100248.1"/>
    </source>
</evidence>
<protein>
    <recommendedName>
        <fullName evidence="1">DUF427 domain-containing protein</fullName>
    </recommendedName>
</protein>
<dbReference type="InterPro" id="IPR007361">
    <property type="entry name" value="DUF427"/>
</dbReference>
<name>A0AAW0QAN1_9PEZI</name>
<reference evidence="2 3" key="1">
    <citation type="submission" date="2023-01" db="EMBL/GenBank/DDBJ databases">
        <title>Analysis of 21 Apiospora genomes using comparative genomics revels a genus with tremendous synthesis potential of carbohydrate active enzymes and secondary metabolites.</title>
        <authorList>
            <person name="Sorensen T."/>
        </authorList>
    </citation>
    <scope>NUCLEOTIDE SEQUENCE [LARGE SCALE GENOMIC DNA]</scope>
    <source>
        <strain evidence="2 3">CBS 117206</strain>
    </source>
</reference>
<proteinExistence type="predicted"/>
<dbReference type="AlphaFoldDB" id="A0AAW0QAN1"/>
<dbReference type="Proteomes" id="UP001392437">
    <property type="component" value="Unassembled WGS sequence"/>
</dbReference>
<feature type="domain" description="DUF427" evidence="1">
    <location>
        <begin position="32"/>
        <end position="80"/>
    </location>
</feature>
<accession>A0AAW0QAN1</accession>
<dbReference type="Gene3D" id="2.170.150.40">
    <property type="entry name" value="Domain of unknown function (DUF427)"/>
    <property type="match status" value="2"/>
</dbReference>
<dbReference type="EMBL" id="JAQQWP010000009">
    <property type="protein sequence ID" value="KAK8100248.1"/>
    <property type="molecule type" value="Genomic_DNA"/>
</dbReference>
<sequence>MANPKNQPDLQKLGERLLAQGPVKTLRTPKRVRIQFGSSIVADTTSALYVWEHDYYPFYYLPLTAFREGVLHNPGEEAASSSSASFYITKLTVGSSTTGDRVLVFGQDLPPNSAARILAGLVRVDFAAAPGLSWYEEDERIYVHPRDPYKRIDILPSTRPVRVFVAGRLVASAPSAMHLYETGLPVRYYLPATSLDAADGLGLVRESETTTQCPYKGEANYYSVVLPPSEEKGGKERETVVNDVIWYYKTPTHESARVAGLLCFYNEKVDIELDGKMLERPKSIFA</sequence>
<dbReference type="InterPro" id="IPR038694">
    <property type="entry name" value="DUF427_sf"/>
</dbReference>
<dbReference type="PANTHER" id="PTHR34310">
    <property type="entry name" value="DUF427 DOMAIN PROTEIN (AFU_ORTHOLOGUE AFUA_3G02220)"/>
    <property type="match status" value="1"/>
</dbReference>
<organism evidence="2 3">
    <name type="scientific">Apiospora kogelbergensis</name>
    <dbReference type="NCBI Taxonomy" id="1337665"/>
    <lineage>
        <taxon>Eukaryota</taxon>
        <taxon>Fungi</taxon>
        <taxon>Dikarya</taxon>
        <taxon>Ascomycota</taxon>
        <taxon>Pezizomycotina</taxon>
        <taxon>Sordariomycetes</taxon>
        <taxon>Xylariomycetidae</taxon>
        <taxon>Amphisphaeriales</taxon>
        <taxon>Apiosporaceae</taxon>
        <taxon>Apiospora</taxon>
    </lineage>
</organism>
<dbReference type="Pfam" id="PF04248">
    <property type="entry name" value="NTP_transf_9"/>
    <property type="match status" value="2"/>
</dbReference>
<gene>
    <name evidence="2" type="ORF">PG999_010622</name>
</gene>
<keyword evidence="3" id="KW-1185">Reference proteome</keyword>
<dbReference type="PANTHER" id="PTHR34310:SF9">
    <property type="entry name" value="BLR5716 PROTEIN"/>
    <property type="match status" value="1"/>
</dbReference>
<feature type="domain" description="DUF427" evidence="1">
    <location>
        <begin position="161"/>
        <end position="267"/>
    </location>
</feature>
<evidence type="ECO:0000313" key="3">
    <source>
        <dbReference type="Proteomes" id="UP001392437"/>
    </source>
</evidence>
<comment type="caution">
    <text evidence="2">The sequence shown here is derived from an EMBL/GenBank/DDBJ whole genome shotgun (WGS) entry which is preliminary data.</text>
</comment>
<evidence type="ECO:0000259" key="1">
    <source>
        <dbReference type="Pfam" id="PF04248"/>
    </source>
</evidence>